<reference evidence="4" key="2">
    <citation type="submission" date="2015-01" db="EMBL/GenBank/DDBJ databases">
        <title>Evolutionary Origins and Diversification of the Mycorrhizal Mutualists.</title>
        <authorList>
            <consortium name="DOE Joint Genome Institute"/>
            <consortium name="Mycorrhizal Genomics Consortium"/>
            <person name="Kohler A."/>
            <person name="Kuo A."/>
            <person name="Nagy L.G."/>
            <person name="Floudas D."/>
            <person name="Copeland A."/>
            <person name="Barry K.W."/>
            <person name="Cichocki N."/>
            <person name="Veneault-Fourrey C."/>
            <person name="LaButti K."/>
            <person name="Lindquist E.A."/>
            <person name="Lipzen A."/>
            <person name="Lundell T."/>
            <person name="Morin E."/>
            <person name="Murat C."/>
            <person name="Riley R."/>
            <person name="Ohm R."/>
            <person name="Sun H."/>
            <person name="Tunlid A."/>
            <person name="Henrissat B."/>
            <person name="Grigoriev I.V."/>
            <person name="Hibbett D.S."/>
            <person name="Martin F."/>
        </authorList>
    </citation>
    <scope>NUCLEOTIDE SEQUENCE [LARGE SCALE GENOMIC DNA]</scope>
    <source>
        <strain evidence="4">F 1598</strain>
    </source>
</reference>
<keyword evidence="4" id="KW-1185">Reference proteome</keyword>
<organism evidence="3 4">
    <name type="scientific">Piloderma croceum (strain F 1598)</name>
    <dbReference type="NCBI Taxonomy" id="765440"/>
    <lineage>
        <taxon>Eukaryota</taxon>
        <taxon>Fungi</taxon>
        <taxon>Dikarya</taxon>
        <taxon>Basidiomycota</taxon>
        <taxon>Agaricomycotina</taxon>
        <taxon>Agaricomycetes</taxon>
        <taxon>Agaricomycetidae</taxon>
        <taxon>Atheliales</taxon>
        <taxon>Atheliaceae</taxon>
        <taxon>Piloderma</taxon>
    </lineage>
</organism>
<reference evidence="3 4" key="1">
    <citation type="submission" date="2014-04" db="EMBL/GenBank/DDBJ databases">
        <authorList>
            <consortium name="DOE Joint Genome Institute"/>
            <person name="Kuo A."/>
            <person name="Tarkka M."/>
            <person name="Buscot F."/>
            <person name="Kohler A."/>
            <person name="Nagy L.G."/>
            <person name="Floudas D."/>
            <person name="Copeland A."/>
            <person name="Barry K.W."/>
            <person name="Cichocki N."/>
            <person name="Veneault-Fourrey C."/>
            <person name="LaButti K."/>
            <person name="Lindquist E.A."/>
            <person name="Lipzen A."/>
            <person name="Lundell T."/>
            <person name="Morin E."/>
            <person name="Murat C."/>
            <person name="Sun H."/>
            <person name="Tunlid A."/>
            <person name="Henrissat B."/>
            <person name="Grigoriev I.V."/>
            <person name="Hibbett D.S."/>
            <person name="Martin F."/>
            <person name="Nordberg H.P."/>
            <person name="Cantor M.N."/>
            <person name="Hua S.X."/>
        </authorList>
    </citation>
    <scope>NUCLEOTIDE SEQUENCE [LARGE SCALE GENOMIC DNA]</scope>
    <source>
        <strain evidence="3 4">F 1598</strain>
    </source>
</reference>
<evidence type="ECO:0000313" key="4">
    <source>
        <dbReference type="Proteomes" id="UP000054166"/>
    </source>
</evidence>
<feature type="region of interest" description="Disordered" evidence="2">
    <location>
        <begin position="87"/>
        <end position="123"/>
    </location>
</feature>
<dbReference type="InParanoid" id="A0A0C3FDP0"/>
<feature type="coiled-coil region" evidence="1">
    <location>
        <begin position="196"/>
        <end position="230"/>
    </location>
</feature>
<gene>
    <name evidence="3" type="ORF">PILCRDRAFT_605627</name>
</gene>
<dbReference type="HOGENOM" id="CLU_880321_0_0_1"/>
<name>A0A0C3FDP0_PILCF</name>
<accession>A0A0C3FDP0</accession>
<proteinExistence type="predicted"/>
<evidence type="ECO:0000256" key="1">
    <source>
        <dbReference type="SAM" id="Coils"/>
    </source>
</evidence>
<dbReference type="EMBL" id="KN833020">
    <property type="protein sequence ID" value="KIM77904.1"/>
    <property type="molecule type" value="Genomic_DNA"/>
</dbReference>
<dbReference type="AlphaFoldDB" id="A0A0C3FDP0"/>
<feature type="compositionally biased region" description="Polar residues" evidence="2">
    <location>
        <begin position="100"/>
        <end position="109"/>
    </location>
</feature>
<sequence length="316" mass="35414">MWDPLPAQSGVVPPVPELLAHPQSAKLNRYLWCDGCQLGWYSLTSVGRMRSRMRQGGIYRAKGEEYNSSTVATEVIRRMLEAEDTAPQVEVTGQIRKRPSSSLKDSQSTPRRKKVKLSTHGTPSIKSISEADVSTDRPLSWKIKLTPCYSASTPFPAEHNSGSAMQGAQDATRELPSDVNEDEAQNIEGGEEGRRIKALIEERSLYEEENQRLKERVLQLTAQTDRLRETISKTSCVDVIKLRDIQRNSLSGSVSPEPEMLNSIVISSTEMLKTAGVELKNARLETQKVRLELESIQLEANLQHNRNKARFTNGRI</sequence>
<evidence type="ECO:0000313" key="3">
    <source>
        <dbReference type="EMBL" id="KIM77904.1"/>
    </source>
</evidence>
<protein>
    <submittedName>
        <fullName evidence="3">Uncharacterized protein</fullName>
    </submittedName>
</protein>
<evidence type="ECO:0000256" key="2">
    <source>
        <dbReference type="SAM" id="MobiDB-lite"/>
    </source>
</evidence>
<keyword evidence="1" id="KW-0175">Coiled coil</keyword>
<dbReference type="Proteomes" id="UP000054166">
    <property type="component" value="Unassembled WGS sequence"/>
</dbReference>